<name>A0AAW2RDI2_SESRA</name>
<accession>A0AAW2RDI2</accession>
<comment type="subcellular location">
    <subcellularLocation>
        <location evidence="1">Membrane</location>
        <topology evidence="1">Single-pass membrane protein</topology>
    </subcellularLocation>
</comment>
<keyword evidence="6" id="KW-0472">Membrane</keyword>
<dbReference type="InterPro" id="IPR029962">
    <property type="entry name" value="TBL"/>
</dbReference>
<evidence type="ECO:0000256" key="5">
    <source>
        <dbReference type="ARBA" id="ARBA00022989"/>
    </source>
</evidence>
<dbReference type="InterPro" id="IPR026057">
    <property type="entry name" value="TBL_C"/>
</dbReference>
<dbReference type="InterPro" id="IPR025846">
    <property type="entry name" value="TBL_N"/>
</dbReference>
<keyword evidence="3" id="KW-0812">Transmembrane</keyword>
<protein>
    <submittedName>
        <fullName evidence="10">Protein trichome birefringence-like 21</fullName>
    </submittedName>
</protein>
<keyword evidence="5" id="KW-1133">Transmembrane helix</keyword>
<dbReference type="EMBL" id="JACGWJ010000013">
    <property type="protein sequence ID" value="KAL0377843.1"/>
    <property type="molecule type" value="Genomic_DNA"/>
</dbReference>
<comment type="caution">
    <text evidence="10">The sequence shown here is derived from an EMBL/GenBank/DDBJ whole genome shotgun (WGS) entry which is preliminary data.</text>
</comment>
<evidence type="ECO:0000256" key="1">
    <source>
        <dbReference type="ARBA" id="ARBA00004167"/>
    </source>
</evidence>
<dbReference type="GO" id="GO:0005794">
    <property type="term" value="C:Golgi apparatus"/>
    <property type="evidence" value="ECO:0007669"/>
    <property type="project" value="TreeGrafter"/>
</dbReference>
<evidence type="ECO:0000256" key="3">
    <source>
        <dbReference type="ARBA" id="ARBA00022692"/>
    </source>
</evidence>
<feature type="domain" description="Trichome birefringence-like C-terminal" evidence="8">
    <location>
        <begin position="189"/>
        <end position="308"/>
    </location>
</feature>
<dbReference type="Pfam" id="PF14416">
    <property type="entry name" value="PMR5N"/>
    <property type="match status" value="1"/>
</dbReference>
<proteinExistence type="inferred from homology"/>
<dbReference type="PANTHER" id="PTHR32285:SF247">
    <property type="entry name" value="PROTEIN TRICHOME BIREFRINGENCE-LIKE 19"/>
    <property type="match status" value="1"/>
</dbReference>
<evidence type="ECO:0000259" key="8">
    <source>
        <dbReference type="Pfam" id="PF13839"/>
    </source>
</evidence>
<organism evidence="10">
    <name type="scientific">Sesamum radiatum</name>
    <name type="common">Black benniseed</name>
    <dbReference type="NCBI Taxonomy" id="300843"/>
    <lineage>
        <taxon>Eukaryota</taxon>
        <taxon>Viridiplantae</taxon>
        <taxon>Streptophyta</taxon>
        <taxon>Embryophyta</taxon>
        <taxon>Tracheophyta</taxon>
        <taxon>Spermatophyta</taxon>
        <taxon>Magnoliopsida</taxon>
        <taxon>eudicotyledons</taxon>
        <taxon>Gunneridae</taxon>
        <taxon>Pentapetalae</taxon>
        <taxon>asterids</taxon>
        <taxon>lamiids</taxon>
        <taxon>Lamiales</taxon>
        <taxon>Pedaliaceae</taxon>
        <taxon>Sesamum</taxon>
    </lineage>
</organism>
<reference evidence="10" key="1">
    <citation type="submission" date="2020-06" db="EMBL/GenBank/DDBJ databases">
        <authorList>
            <person name="Li T."/>
            <person name="Hu X."/>
            <person name="Zhang T."/>
            <person name="Song X."/>
            <person name="Zhang H."/>
            <person name="Dai N."/>
            <person name="Sheng W."/>
            <person name="Hou X."/>
            <person name="Wei L."/>
        </authorList>
    </citation>
    <scope>NUCLEOTIDE SEQUENCE</scope>
    <source>
        <strain evidence="10">G02</strain>
        <tissue evidence="10">Leaf</tissue>
    </source>
</reference>
<evidence type="ECO:0000256" key="2">
    <source>
        <dbReference type="ARBA" id="ARBA00007727"/>
    </source>
</evidence>
<evidence type="ECO:0000256" key="6">
    <source>
        <dbReference type="ARBA" id="ARBA00023136"/>
    </source>
</evidence>
<feature type="domain" description="Trichome birefringence-like N-terminal" evidence="9">
    <location>
        <begin position="135"/>
        <end position="188"/>
    </location>
</feature>
<feature type="compositionally biased region" description="Basic and acidic residues" evidence="7">
    <location>
        <begin position="93"/>
        <end position="103"/>
    </location>
</feature>
<comment type="similarity">
    <text evidence="2">Belongs to the PC-esterase family. TBL subfamily.</text>
</comment>
<gene>
    <name evidence="10" type="ORF">Sradi_3089800</name>
</gene>
<dbReference type="Pfam" id="PF13839">
    <property type="entry name" value="PC-Esterase"/>
    <property type="match status" value="1"/>
</dbReference>
<evidence type="ECO:0000313" key="10">
    <source>
        <dbReference type="EMBL" id="KAL0377843.1"/>
    </source>
</evidence>
<evidence type="ECO:0000259" key="9">
    <source>
        <dbReference type="Pfam" id="PF14416"/>
    </source>
</evidence>
<evidence type="ECO:0000256" key="4">
    <source>
        <dbReference type="ARBA" id="ARBA00022968"/>
    </source>
</evidence>
<evidence type="ECO:0000256" key="7">
    <source>
        <dbReference type="SAM" id="MobiDB-lite"/>
    </source>
</evidence>
<keyword evidence="4" id="KW-0735">Signal-anchor</keyword>
<sequence>MKFQPSQLPSRKPHFSPRKSSKFAPFIALALLLTVPLYNYPFNIVAEYPSHKYLLSQTVLLEHNNTNLDHDVDDIPCSSGPCNDGGGGGVTLGRREPTGELRLGKGGGKGRVARPREYLERVSTGIKRTKVLEDEKCDLFTGEWVRNPEGPYYTNATCNAIQDHQNCMKYGRPDTGFLKWRWKPDGCDLPIFDPHQFLELVRGKSLAFVGDSVARNHMQSLICLLSRVSYPEDLSGPTDQNKRYQYAEHDFNISMFWSPYLVKTGKLDPNKKRPFDLYLDEFDPHWTTKIALFDYVIISAGHWFFAPPTSM</sequence>
<reference evidence="10" key="2">
    <citation type="journal article" date="2024" name="Plant">
        <title>Genomic evolution and insights into agronomic trait innovations of Sesamum species.</title>
        <authorList>
            <person name="Miao H."/>
            <person name="Wang L."/>
            <person name="Qu L."/>
            <person name="Liu H."/>
            <person name="Sun Y."/>
            <person name="Le M."/>
            <person name="Wang Q."/>
            <person name="Wei S."/>
            <person name="Zheng Y."/>
            <person name="Lin W."/>
            <person name="Duan Y."/>
            <person name="Cao H."/>
            <person name="Xiong S."/>
            <person name="Wang X."/>
            <person name="Wei L."/>
            <person name="Li C."/>
            <person name="Ma Q."/>
            <person name="Ju M."/>
            <person name="Zhao R."/>
            <person name="Li G."/>
            <person name="Mu C."/>
            <person name="Tian Q."/>
            <person name="Mei H."/>
            <person name="Zhang T."/>
            <person name="Gao T."/>
            <person name="Zhang H."/>
        </authorList>
    </citation>
    <scope>NUCLEOTIDE SEQUENCE</scope>
    <source>
        <strain evidence="10">G02</strain>
    </source>
</reference>
<feature type="region of interest" description="Disordered" evidence="7">
    <location>
        <begin position="86"/>
        <end position="109"/>
    </location>
</feature>
<dbReference type="AlphaFoldDB" id="A0AAW2RDI2"/>
<dbReference type="PANTHER" id="PTHR32285">
    <property type="entry name" value="PROTEIN TRICHOME BIREFRINGENCE-LIKE 9-RELATED"/>
    <property type="match status" value="1"/>
</dbReference>
<dbReference type="GO" id="GO:0016413">
    <property type="term" value="F:O-acetyltransferase activity"/>
    <property type="evidence" value="ECO:0007669"/>
    <property type="project" value="InterPro"/>
</dbReference>
<dbReference type="GO" id="GO:0016020">
    <property type="term" value="C:membrane"/>
    <property type="evidence" value="ECO:0007669"/>
    <property type="project" value="UniProtKB-SubCell"/>
</dbReference>